<evidence type="ECO:0000313" key="2">
    <source>
        <dbReference type="Proteomes" id="UP000300879"/>
    </source>
</evidence>
<dbReference type="InterPro" id="IPR026838">
    <property type="entry name" value="YheC/D"/>
</dbReference>
<dbReference type="KEGG" id="palo:E6C60_3195"/>
<dbReference type="SUPFAM" id="SSF56059">
    <property type="entry name" value="Glutathione synthetase ATP-binding domain-like"/>
    <property type="match status" value="1"/>
</dbReference>
<proteinExistence type="predicted"/>
<dbReference type="AlphaFoldDB" id="A0A4P8XM97"/>
<dbReference type="Pfam" id="PF14398">
    <property type="entry name" value="ATPgrasp_YheCD"/>
    <property type="match status" value="1"/>
</dbReference>
<dbReference type="Proteomes" id="UP000300879">
    <property type="component" value="Chromosome"/>
</dbReference>
<accession>A0A4P8XM97</accession>
<evidence type="ECO:0000313" key="1">
    <source>
        <dbReference type="EMBL" id="QCT03906.1"/>
    </source>
</evidence>
<dbReference type="EMBL" id="CP040396">
    <property type="protein sequence ID" value="QCT03906.1"/>
    <property type="molecule type" value="Genomic_DNA"/>
</dbReference>
<name>A0A4P8XM97_9BACL</name>
<sequence length="259" mass="30376">MAKKLLGGKLKRTAMMQSSRMLAQHIPHTQRLNRQALFHMLHQYGMVYVKPDYGSQGRGVIRVERLKKSYCYQYGTKVYCFKTFQDLYVSLSPYFKQRKYLVQRGVHLLRSQGRPFDFRVMIQRNPARQWECTGTFARLAHPRKAVTNGSQGGSIYPPSVLLRRFAGQRRTQQLLRHMNRLAHVTASTLSMHHRELNELGLDICLDRNLRPWILEVNTIPDPKPFMLLPDHQRFIRRIVAYGCAYGRRYNLKVTKAKRG</sequence>
<evidence type="ECO:0008006" key="3">
    <source>
        <dbReference type="Google" id="ProtNLM"/>
    </source>
</evidence>
<reference evidence="1 2" key="1">
    <citation type="submission" date="2019-05" db="EMBL/GenBank/DDBJ databases">
        <authorList>
            <person name="Chen C."/>
        </authorList>
    </citation>
    <scope>NUCLEOTIDE SEQUENCE [LARGE SCALE GENOMIC DNA]</scope>
    <source>
        <strain evidence="1 2">HB172198</strain>
    </source>
</reference>
<organism evidence="1 2">
    <name type="scientific">Paenibacillus algicola</name>
    <dbReference type="NCBI Taxonomy" id="2565926"/>
    <lineage>
        <taxon>Bacteria</taxon>
        <taxon>Bacillati</taxon>
        <taxon>Bacillota</taxon>
        <taxon>Bacilli</taxon>
        <taxon>Bacillales</taxon>
        <taxon>Paenibacillaceae</taxon>
        <taxon>Paenibacillus</taxon>
    </lineage>
</organism>
<gene>
    <name evidence="1" type="ORF">E6C60_3195</name>
</gene>
<dbReference type="Gene3D" id="3.30.470.20">
    <property type="entry name" value="ATP-grasp fold, B domain"/>
    <property type="match status" value="1"/>
</dbReference>
<keyword evidence="2" id="KW-1185">Reference proteome</keyword>
<protein>
    <recommendedName>
        <fullName evidence="3">YheC/YheD family protein</fullName>
    </recommendedName>
</protein>
<dbReference type="RefSeq" id="WP_233281035.1">
    <property type="nucleotide sequence ID" value="NZ_CP040396.1"/>
</dbReference>